<sequence length="65" mass="7310">MHNSHMQPSVAAMAWLTSLWPYHYTNLSLNLLKKKGKREDCIIVLPTLKTHGGGGVPSVDIENFY</sequence>
<keyword evidence="2" id="KW-1185">Reference proteome</keyword>
<accession>A0A9J6AJ26</accession>
<name>A0A9J6AJ26_SOLCO</name>
<protein>
    <submittedName>
        <fullName evidence="1">Uncharacterized protein</fullName>
    </submittedName>
</protein>
<dbReference type="EMBL" id="JACXVP010000002">
    <property type="protein sequence ID" value="KAG5624332.1"/>
    <property type="molecule type" value="Genomic_DNA"/>
</dbReference>
<gene>
    <name evidence="1" type="ORF">H5410_009550</name>
</gene>
<reference evidence="1 2" key="1">
    <citation type="submission" date="2020-09" db="EMBL/GenBank/DDBJ databases">
        <title>De no assembly of potato wild relative species, Solanum commersonii.</title>
        <authorList>
            <person name="Cho K."/>
        </authorList>
    </citation>
    <scope>NUCLEOTIDE SEQUENCE [LARGE SCALE GENOMIC DNA]</scope>
    <source>
        <strain evidence="1">LZ3.2</strain>
        <tissue evidence="1">Leaf</tissue>
    </source>
</reference>
<dbReference type="AlphaFoldDB" id="A0A9J6AJ26"/>
<comment type="caution">
    <text evidence="1">The sequence shown here is derived from an EMBL/GenBank/DDBJ whole genome shotgun (WGS) entry which is preliminary data.</text>
</comment>
<proteinExistence type="predicted"/>
<evidence type="ECO:0000313" key="2">
    <source>
        <dbReference type="Proteomes" id="UP000824120"/>
    </source>
</evidence>
<organism evidence="1 2">
    <name type="scientific">Solanum commersonii</name>
    <name type="common">Commerson's wild potato</name>
    <name type="synonym">Commerson's nightshade</name>
    <dbReference type="NCBI Taxonomy" id="4109"/>
    <lineage>
        <taxon>Eukaryota</taxon>
        <taxon>Viridiplantae</taxon>
        <taxon>Streptophyta</taxon>
        <taxon>Embryophyta</taxon>
        <taxon>Tracheophyta</taxon>
        <taxon>Spermatophyta</taxon>
        <taxon>Magnoliopsida</taxon>
        <taxon>eudicotyledons</taxon>
        <taxon>Gunneridae</taxon>
        <taxon>Pentapetalae</taxon>
        <taxon>asterids</taxon>
        <taxon>lamiids</taxon>
        <taxon>Solanales</taxon>
        <taxon>Solanaceae</taxon>
        <taxon>Solanoideae</taxon>
        <taxon>Solaneae</taxon>
        <taxon>Solanum</taxon>
    </lineage>
</organism>
<dbReference type="Proteomes" id="UP000824120">
    <property type="component" value="Chromosome 2"/>
</dbReference>
<evidence type="ECO:0000313" key="1">
    <source>
        <dbReference type="EMBL" id="KAG5624332.1"/>
    </source>
</evidence>